<dbReference type="GO" id="GO:0000976">
    <property type="term" value="F:transcription cis-regulatory region binding"/>
    <property type="evidence" value="ECO:0007669"/>
    <property type="project" value="TreeGrafter"/>
</dbReference>
<proteinExistence type="predicted"/>
<evidence type="ECO:0000256" key="3">
    <source>
        <dbReference type="ARBA" id="ARBA00023163"/>
    </source>
</evidence>
<keyword evidence="3" id="KW-0804">Transcription</keyword>
<evidence type="ECO:0000313" key="5">
    <source>
        <dbReference type="EMBL" id="OMG93045.1"/>
    </source>
</evidence>
<dbReference type="InterPro" id="IPR046335">
    <property type="entry name" value="LacI/GalR-like_sensor"/>
</dbReference>
<dbReference type="PANTHER" id="PTHR30146">
    <property type="entry name" value="LACI-RELATED TRANSCRIPTIONAL REPRESSOR"/>
    <property type="match status" value="1"/>
</dbReference>
<dbReference type="RefSeq" id="WP_076407914.1">
    <property type="nucleotide sequence ID" value="NZ_MJMN01000001.1"/>
</dbReference>
<evidence type="ECO:0000256" key="2">
    <source>
        <dbReference type="ARBA" id="ARBA00023125"/>
    </source>
</evidence>
<dbReference type="Pfam" id="PF13377">
    <property type="entry name" value="Peripla_BP_3"/>
    <property type="match status" value="1"/>
</dbReference>
<dbReference type="PANTHER" id="PTHR30146:SF33">
    <property type="entry name" value="TRANSCRIPTIONAL REGULATOR"/>
    <property type="match status" value="1"/>
</dbReference>
<organism evidence="5 6">
    <name type="scientific">Alcaligenes xylosoxydans xylosoxydans</name>
    <name type="common">Achromobacter xylosoxidans</name>
    <dbReference type="NCBI Taxonomy" id="85698"/>
    <lineage>
        <taxon>Bacteria</taxon>
        <taxon>Pseudomonadati</taxon>
        <taxon>Pseudomonadota</taxon>
        <taxon>Betaproteobacteria</taxon>
        <taxon>Burkholderiales</taxon>
        <taxon>Alcaligenaceae</taxon>
        <taxon>Achromobacter</taxon>
    </lineage>
</organism>
<dbReference type="Gene3D" id="3.40.50.2300">
    <property type="match status" value="2"/>
</dbReference>
<feature type="domain" description="Transcriptional regulator LacI/GalR-like sensor" evidence="4">
    <location>
        <begin position="111"/>
        <end position="269"/>
    </location>
</feature>
<evidence type="ECO:0000259" key="4">
    <source>
        <dbReference type="Pfam" id="PF13377"/>
    </source>
</evidence>
<dbReference type="OrthoDB" id="8770688at2"/>
<dbReference type="EMBL" id="MJMN01000001">
    <property type="protein sequence ID" value="OMG93045.1"/>
    <property type="molecule type" value="Genomic_DNA"/>
</dbReference>
<accession>A0A1R1K0X8</accession>
<evidence type="ECO:0000256" key="1">
    <source>
        <dbReference type="ARBA" id="ARBA00023015"/>
    </source>
</evidence>
<dbReference type="GO" id="GO:0003700">
    <property type="term" value="F:DNA-binding transcription factor activity"/>
    <property type="evidence" value="ECO:0007669"/>
    <property type="project" value="TreeGrafter"/>
</dbReference>
<dbReference type="InterPro" id="IPR028082">
    <property type="entry name" value="Peripla_BP_I"/>
</dbReference>
<dbReference type="AlphaFoldDB" id="A0A1R1K0X8"/>
<protein>
    <submittedName>
        <fullName evidence="5">Transcriptional regulator</fullName>
    </submittedName>
</protein>
<keyword evidence="1" id="KW-0805">Transcription regulation</keyword>
<dbReference type="SUPFAM" id="SSF53822">
    <property type="entry name" value="Periplasmic binding protein-like I"/>
    <property type="match status" value="1"/>
</dbReference>
<evidence type="ECO:0000313" key="6">
    <source>
        <dbReference type="Proteomes" id="UP000187251"/>
    </source>
</evidence>
<sequence length="270" mass="28438">MSTPSPLRPIVLIAPRLDLAPATRAVQACAERLAPAGYYLAAGPWRDASLLPLLAQLAPAAALVIGPLDDAQLRAAVTALEIPVVETWSLPATPLDSLVTIDNTEAGRLAARHLAEKGHARVACVSADTPWERARREGFLGSAAALGLAVVADIVQPEAQQLNDGRMAFLRLLATNTIFDAVFCTSDLLAAATVSEAHNRDLHVPQDLAVLGFTEDGSAPQWVQGLTTLGVDAAELGRRAGQLLLDRLDGEQPAGTRLTLNAVFEARLST</sequence>
<reference evidence="5 6" key="1">
    <citation type="submission" date="2016-09" db="EMBL/GenBank/DDBJ databases">
        <title>Phylogenomics of Achromobacter.</title>
        <authorList>
            <person name="Jeukens J."/>
            <person name="Freschi L."/>
            <person name="Vincent A.T."/>
            <person name="Emond-Rheault J.-G."/>
            <person name="Kukavica-Ibrulj I."/>
            <person name="Charette S.J."/>
            <person name="Levesque R.C."/>
        </authorList>
    </citation>
    <scope>NUCLEOTIDE SEQUENCE [LARGE SCALE GENOMIC DNA]</scope>
    <source>
        <strain evidence="5 6">AUS488</strain>
    </source>
</reference>
<dbReference type="Proteomes" id="UP000187251">
    <property type="component" value="Unassembled WGS sequence"/>
</dbReference>
<gene>
    <name evidence="5" type="ORF">BIZ92_01560</name>
</gene>
<name>A0A1R1K0X8_ALCXX</name>
<comment type="caution">
    <text evidence="5">The sequence shown here is derived from an EMBL/GenBank/DDBJ whole genome shotgun (WGS) entry which is preliminary data.</text>
</comment>
<keyword evidence="2" id="KW-0238">DNA-binding</keyword>